<dbReference type="AlphaFoldDB" id="X1J294"/>
<dbReference type="Gene3D" id="2.40.37.20">
    <property type="entry name" value="D-serine dehydratase-like domain"/>
    <property type="match status" value="1"/>
</dbReference>
<dbReference type="Pfam" id="PF14031">
    <property type="entry name" value="D-ser_dehydrat"/>
    <property type="match status" value="1"/>
</dbReference>
<gene>
    <name evidence="2" type="ORF">S03H2_44220</name>
</gene>
<protein>
    <recommendedName>
        <fullName evidence="1">D-serine dehydratase-like domain-containing protein</fullName>
    </recommendedName>
</protein>
<sequence length="89" mass="9996">RKSIGIDFVLPTMVEYPFYQARYFAEEHALFDVDDRCALKRGDTVELVPGYAPTTVNLYDVYHVVEDDTVVDIWPIVPRGPGHGGILVG</sequence>
<evidence type="ECO:0000313" key="2">
    <source>
        <dbReference type="EMBL" id="GAH75630.1"/>
    </source>
</evidence>
<feature type="domain" description="D-serine dehydratase-like" evidence="1">
    <location>
        <begin position="23"/>
        <end position="65"/>
    </location>
</feature>
<name>X1J294_9ZZZZ</name>
<proteinExistence type="predicted"/>
<reference evidence="2" key="1">
    <citation type="journal article" date="2014" name="Front. Microbiol.">
        <title>High frequency of phylogenetically diverse reductive dehalogenase-homologous genes in deep subseafloor sedimentary metagenomes.</title>
        <authorList>
            <person name="Kawai M."/>
            <person name="Futagami T."/>
            <person name="Toyoda A."/>
            <person name="Takaki Y."/>
            <person name="Nishi S."/>
            <person name="Hori S."/>
            <person name="Arai W."/>
            <person name="Tsubouchi T."/>
            <person name="Morono Y."/>
            <person name="Uchiyama I."/>
            <person name="Ito T."/>
            <person name="Fujiyama A."/>
            <person name="Inagaki F."/>
            <person name="Takami H."/>
        </authorList>
    </citation>
    <scope>NUCLEOTIDE SEQUENCE</scope>
    <source>
        <strain evidence="2">Expedition CK06-06</strain>
    </source>
</reference>
<evidence type="ECO:0000259" key="1">
    <source>
        <dbReference type="Pfam" id="PF14031"/>
    </source>
</evidence>
<organism evidence="2">
    <name type="scientific">marine sediment metagenome</name>
    <dbReference type="NCBI Taxonomy" id="412755"/>
    <lineage>
        <taxon>unclassified sequences</taxon>
        <taxon>metagenomes</taxon>
        <taxon>ecological metagenomes</taxon>
    </lineage>
</organism>
<dbReference type="InterPro" id="IPR026956">
    <property type="entry name" value="D-ser_dehydrat-like_dom"/>
</dbReference>
<feature type="non-terminal residue" evidence="2">
    <location>
        <position position="1"/>
    </location>
</feature>
<comment type="caution">
    <text evidence="2">The sequence shown here is derived from an EMBL/GenBank/DDBJ whole genome shotgun (WGS) entry which is preliminary data.</text>
</comment>
<dbReference type="InterPro" id="IPR042208">
    <property type="entry name" value="D-ser_dehydrat-like_sf"/>
</dbReference>
<accession>X1J294</accession>
<dbReference type="EMBL" id="BARU01027635">
    <property type="protein sequence ID" value="GAH75630.1"/>
    <property type="molecule type" value="Genomic_DNA"/>
</dbReference>